<protein>
    <recommendedName>
        <fullName evidence="2">SCP domain-containing protein</fullName>
    </recommendedName>
</protein>
<dbReference type="Pfam" id="PF00188">
    <property type="entry name" value="CAP"/>
    <property type="match status" value="1"/>
</dbReference>
<keyword evidence="4" id="KW-1185">Reference proteome</keyword>
<reference evidence="3 4" key="1">
    <citation type="submission" date="2018-08" db="EMBL/GenBank/DDBJ databases">
        <title>Genomic Encyclopedia of Type Strains, Phase IV (KMG-IV): sequencing the most valuable type-strain genomes for metagenomic binning, comparative biology and taxonomic classification.</title>
        <authorList>
            <person name="Goeker M."/>
        </authorList>
    </citation>
    <scope>NUCLEOTIDE SEQUENCE [LARGE SCALE GENOMIC DNA]</scope>
    <source>
        <strain evidence="3 4">DSM 25527</strain>
    </source>
</reference>
<name>A0A397NRF8_9SPHN</name>
<comment type="caution">
    <text evidence="3">The sequence shown here is derived from an EMBL/GenBank/DDBJ whole genome shotgun (WGS) entry which is preliminary data.</text>
</comment>
<dbReference type="OrthoDB" id="9794228at2"/>
<evidence type="ECO:0000313" key="3">
    <source>
        <dbReference type="EMBL" id="RIA37777.1"/>
    </source>
</evidence>
<organism evidence="3 4">
    <name type="scientific">Hephaestia caeni</name>
    <dbReference type="NCBI Taxonomy" id="645617"/>
    <lineage>
        <taxon>Bacteria</taxon>
        <taxon>Pseudomonadati</taxon>
        <taxon>Pseudomonadota</taxon>
        <taxon>Alphaproteobacteria</taxon>
        <taxon>Sphingomonadales</taxon>
        <taxon>Sphingomonadaceae</taxon>
        <taxon>Hephaestia</taxon>
    </lineage>
</organism>
<dbReference type="InterPro" id="IPR001283">
    <property type="entry name" value="CRISP-related"/>
</dbReference>
<dbReference type="PRINTS" id="PR00837">
    <property type="entry name" value="V5TPXLIKE"/>
</dbReference>
<gene>
    <name evidence="3" type="ORF">DFR49_3665</name>
</gene>
<feature type="chain" id="PRO_5017342716" description="SCP domain-containing protein" evidence="1">
    <location>
        <begin position="20"/>
        <end position="186"/>
    </location>
</feature>
<keyword evidence="1" id="KW-0732">Signal</keyword>
<dbReference type="Proteomes" id="UP000266568">
    <property type="component" value="Unassembled WGS sequence"/>
</dbReference>
<dbReference type="EMBL" id="QXDC01000004">
    <property type="protein sequence ID" value="RIA37777.1"/>
    <property type="molecule type" value="Genomic_DNA"/>
</dbReference>
<dbReference type="InterPro" id="IPR014044">
    <property type="entry name" value="CAP_dom"/>
</dbReference>
<dbReference type="AlphaFoldDB" id="A0A397NRF8"/>
<dbReference type="InterPro" id="IPR035940">
    <property type="entry name" value="CAP_sf"/>
</dbReference>
<dbReference type="SMART" id="SM00198">
    <property type="entry name" value="SCP"/>
    <property type="match status" value="1"/>
</dbReference>
<dbReference type="GO" id="GO:0005576">
    <property type="term" value="C:extracellular region"/>
    <property type="evidence" value="ECO:0007669"/>
    <property type="project" value="InterPro"/>
</dbReference>
<sequence length="186" mass="20503">MKGKRVKAMLALLLIAACAPDGPQRVVEPRPDASAAVRGDALLRTTMLNDQNAARTRAGVPPLAWDATLADHARAYARELARTGRFEHADQPQGPGREGENLWTGTRDAYGYDEMVAHWVDEKRFFTNGVTPDFSTTGDYRDAVHYAQIVWRGTQRMGCALASNARDDVLVCRYDPPGNVVGERAY</sequence>
<dbReference type="PROSITE" id="PS01010">
    <property type="entry name" value="CRISP_2"/>
    <property type="match status" value="1"/>
</dbReference>
<dbReference type="PROSITE" id="PS51257">
    <property type="entry name" value="PROKAR_LIPOPROTEIN"/>
    <property type="match status" value="1"/>
</dbReference>
<evidence type="ECO:0000313" key="4">
    <source>
        <dbReference type="Proteomes" id="UP000266568"/>
    </source>
</evidence>
<dbReference type="InterPro" id="IPR018244">
    <property type="entry name" value="Allrgn_V5/Tpx1_CS"/>
</dbReference>
<dbReference type="Gene3D" id="3.40.33.10">
    <property type="entry name" value="CAP"/>
    <property type="match status" value="1"/>
</dbReference>
<evidence type="ECO:0000256" key="1">
    <source>
        <dbReference type="SAM" id="SignalP"/>
    </source>
</evidence>
<evidence type="ECO:0000259" key="2">
    <source>
        <dbReference type="SMART" id="SM00198"/>
    </source>
</evidence>
<accession>A0A397NRF8</accession>
<dbReference type="SUPFAM" id="SSF55797">
    <property type="entry name" value="PR-1-like"/>
    <property type="match status" value="1"/>
</dbReference>
<dbReference type="RefSeq" id="WP_119037039.1">
    <property type="nucleotide sequence ID" value="NZ_QXDC01000004.1"/>
</dbReference>
<feature type="domain" description="SCP" evidence="2">
    <location>
        <begin position="42"/>
        <end position="182"/>
    </location>
</feature>
<dbReference type="PANTHER" id="PTHR10334">
    <property type="entry name" value="CYSTEINE-RICH SECRETORY PROTEIN-RELATED"/>
    <property type="match status" value="1"/>
</dbReference>
<proteinExistence type="predicted"/>
<feature type="signal peptide" evidence="1">
    <location>
        <begin position="1"/>
        <end position="19"/>
    </location>
</feature>